<evidence type="ECO:0000259" key="1">
    <source>
        <dbReference type="PROSITE" id="PS50164"/>
    </source>
</evidence>
<dbReference type="Proteomes" id="UP001240157">
    <property type="component" value="Unassembled WGS sequence"/>
</dbReference>
<dbReference type="SUPFAM" id="SSF52540">
    <property type="entry name" value="P-loop containing nucleoside triphosphate hydrolases"/>
    <property type="match status" value="1"/>
</dbReference>
<dbReference type="PROSITE" id="PS50164">
    <property type="entry name" value="GIY_YIG"/>
    <property type="match status" value="1"/>
</dbReference>
<dbReference type="Pfam" id="PF09848">
    <property type="entry name" value="SLFN-g3_helicase"/>
    <property type="match status" value="1"/>
</dbReference>
<dbReference type="AlphaFoldDB" id="A0ABD5AYQ7"/>
<proteinExistence type="predicted"/>
<dbReference type="Gene3D" id="3.40.50.300">
    <property type="entry name" value="P-loop containing nucleotide triphosphate hydrolases"/>
    <property type="match status" value="1"/>
</dbReference>
<name>A0ABD5AYQ7_STACR</name>
<sequence length="579" mass="67109">MSNVKPIVEEIRYDTNTLNSAVKIWEHTLNKRVLSSYPTVYIINDNKHSKYSVYVGETTNIKRRTLEHINVDIIEGNIWENFSNSNSSMMYVIGHNYFNKSLTLDIENKLMQYLSSVDSVENLYNKRTNPQSEYYTSEHFEAIFSKIWQQLHRQNAQLFPLESAIQESAIFKASPFHKLTNEQYLAKQLILERVRRALQNDETGQHIFVDGEAGSGKTVLLSSLFFELVNEFKKDFKIDNPSLYFLVNHNQQLKVYQQIADKLGFNYKSGDKITKPTSFINNHSLDEKVDVVVIDEAHLLLTQGQMSYRGKNHLADIISRAKIVVTVFDKNQILSRTQIWEEDTLQQIIETSQQNDNYIRLLNQMRIHADKQTIHWIRNLVDNRKIDNIPKDSLGYEIKVFESPKSLYEEIKAKNENKDSGISRVVATFDWEFKGKPKSNGELWGVEIDDWKLPWNLQLSVDRLEKKLSWPEQSQTINEVGSTFTIQGFDLNYVGVIIGPSVIYRDGKIQFDKNKSKNNKATQNRTMADNSKQNFAEELLKNELNVLITRGINGLYLYAVDKELQNALLRASKGEIIID</sequence>
<dbReference type="InterPro" id="IPR000305">
    <property type="entry name" value="GIY-YIG_endonuc"/>
</dbReference>
<organism evidence="2 3">
    <name type="scientific">Staphylococcus chromogenes</name>
    <name type="common">Staphylococcus hyicus subsp. chromogenes</name>
    <dbReference type="NCBI Taxonomy" id="46126"/>
    <lineage>
        <taxon>Bacteria</taxon>
        <taxon>Bacillati</taxon>
        <taxon>Bacillota</taxon>
        <taxon>Bacilli</taxon>
        <taxon>Bacillales</taxon>
        <taxon>Staphylococcaceae</taxon>
        <taxon>Staphylococcus</taxon>
    </lineage>
</organism>
<dbReference type="RefSeq" id="WP_105967435.1">
    <property type="nucleotide sequence ID" value="NZ_CP133244.1"/>
</dbReference>
<gene>
    <name evidence="2" type="ORF">RCF65_10670</name>
</gene>
<reference evidence="2 3" key="1">
    <citation type="submission" date="2023-08" db="EMBL/GenBank/DDBJ databases">
        <title>Whole genome sequencing of Staphylococcus chromogenes NNSch 2386.</title>
        <authorList>
            <person name="Kropotov V.S."/>
            <person name="Boriskina E.V."/>
            <person name="Gordinskaya N.A."/>
            <person name="Shkurkina I.S."/>
            <person name="Kryazhev D.V."/>
            <person name="Alekseeva A.E."/>
            <person name="Makhova M.A."/>
        </authorList>
    </citation>
    <scope>NUCLEOTIDE SEQUENCE [LARGE SCALE GENOMIC DNA]</scope>
    <source>
        <strain evidence="2 3">NNSch 2386</strain>
    </source>
</reference>
<dbReference type="InterPro" id="IPR003593">
    <property type="entry name" value="AAA+_ATPase"/>
</dbReference>
<dbReference type="SMART" id="SM00382">
    <property type="entry name" value="AAA"/>
    <property type="match status" value="1"/>
</dbReference>
<protein>
    <submittedName>
        <fullName evidence="2">DUF2075 domain-containing protein</fullName>
    </submittedName>
</protein>
<evidence type="ECO:0000313" key="2">
    <source>
        <dbReference type="EMBL" id="MDQ7176450.1"/>
    </source>
</evidence>
<evidence type="ECO:0000313" key="3">
    <source>
        <dbReference type="Proteomes" id="UP001240157"/>
    </source>
</evidence>
<feature type="domain" description="GIY-YIG" evidence="1">
    <location>
        <begin position="36"/>
        <end position="126"/>
    </location>
</feature>
<comment type="caution">
    <text evidence="2">The sequence shown here is derived from an EMBL/GenBank/DDBJ whole genome shotgun (WGS) entry which is preliminary data.</text>
</comment>
<dbReference type="EMBL" id="JAVGJF010000128">
    <property type="protein sequence ID" value="MDQ7176450.1"/>
    <property type="molecule type" value="Genomic_DNA"/>
</dbReference>
<dbReference type="InterPro" id="IPR018647">
    <property type="entry name" value="SLFN_3-like_DNA/RNA_helicase"/>
</dbReference>
<dbReference type="InterPro" id="IPR027417">
    <property type="entry name" value="P-loop_NTPase"/>
</dbReference>
<dbReference type="CDD" id="cd10439">
    <property type="entry name" value="GIY-YIG_COG3410"/>
    <property type="match status" value="1"/>
</dbReference>
<accession>A0ABD5AYQ7</accession>